<dbReference type="RefSeq" id="WP_260724340.1">
    <property type="nucleotide sequence ID" value="NZ_BAAABS010000082.1"/>
</dbReference>
<evidence type="ECO:0000256" key="1">
    <source>
        <dbReference type="ARBA" id="ARBA00023239"/>
    </source>
</evidence>
<keyword evidence="4" id="KW-1185">Reference proteome</keyword>
<dbReference type="SFLD" id="SFLDS00005">
    <property type="entry name" value="Isoprenoid_Synthase_Type_I"/>
    <property type="match status" value="1"/>
</dbReference>
<name>A0ABY5YZ21_9ACTN</name>
<evidence type="ECO:0000256" key="2">
    <source>
        <dbReference type="RuleBase" id="RU366034"/>
    </source>
</evidence>
<sequence length="335" mass="37423">MMHEIAQAGHLTAPSVLCPFTPRISPHVDAVQRWSMQWATRHGLLERSGARAAFARARFANLMARAHPDAGQADLQLVTAWLISIFVLDDLLERSLVTDPEPTRSAVDELVRLLREQAPPAAASPVLGEVLGRPLTGALDEVWRRTGERVSPAWRERFVGHVAGYLTGTLWEAGNRAEGRPPRLDEYRRMRYQSAATEMFFDLIEPMHGVELPAETLADPVFRAMRLSAGTIIGIFNDLISWPKEAAIGDHHNIVFAFQREQRLSLEDAVYAAVAEHDEQVVEFMAAMERLDSTDPAVEVCVADLVHWIRGNLDWSLESGRYAPSEVPPQRRAAE</sequence>
<dbReference type="InterPro" id="IPR008949">
    <property type="entry name" value="Isoprenoid_synthase_dom_sf"/>
</dbReference>
<organism evidence="3 4">
    <name type="scientific">Dactylosporangium roseum</name>
    <dbReference type="NCBI Taxonomy" id="47989"/>
    <lineage>
        <taxon>Bacteria</taxon>
        <taxon>Bacillati</taxon>
        <taxon>Actinomycetota</taxon>
        <taxon>Actinomycetes</taxon>
        <taxon>Micromonosporales</taxon>
        <taxon>Micromonosporaceae</taxon>
        <taxon>Dactylosporangium</taxon>
    </lineage>
</organism>
<dbReference type="SFLD" id="SFLDG01020">
    <property type="entry name" value="Terpene_Cyclase_Like_2"/>
    <property type="match status" value="1"/>
</dbReference>
<dbReference type="PANTHER" id="PTHR35201:SF4">
    <property type="entry name" value="BETA-PINACENE SYNTHASE-RELATED"/>
    <property type="match status" value="1"/>
</dbReference>
<protein>
    <recommendedName>
        <fullName evidence="2">Terpene synthase</fullName>
        <ecNumber evidence="2">4.2.3.-</ecNumber>
    </recommendedName>
</protein>
<comment type="similarity">
    <text evidence="2">Belongs to the terpene synthase family.</text>
</comment>
<dbReference type="EC" id="4.2.3.-" evidence="2"/>
<dbReference type="Proteomes" id="UP001058271">
    <property type="component" value="Chromosome"/>
</dbReference>
<proteinExistence type="inferred from homology"/>
<dbReference type="InterPro" id="IPR034686">
    <property type="entry name" value="Terpene_cyclase-like_2"/>
</dbReference>
<accession>A0ABY5YZ21</accession>
<dbReference type="Pfam" id="PF19086">
    <property type="entry name" value="Terpene_syn_C_2"/>
    <property type="match status" value="1"/>
</dbReference>
<dbReference type="SUPFAM" id="SSF48576">
    <property type="entry name" value="Terpenoid synthases"/>
    <property type="match status" value="1"/>
</dbReference>
<dbReference type="EMBL" id="CP073721">
    <property type="protein sequence ID" value="UWZ35000.1"/>
    <property type="molecule type" value="Genomic_DNA"/>
</dbReference>
<keyword evidence="2" id="KW-0460">Magnesium</keyword>
<evidence type="ECO:0000313" key="3">
    <source>
        <dbReference type="EMBL" id="UWZ35000.1"/>
    </source>
</evidence>
<gene>
    <name evidence="3" type="ORF">Drose_28070</name>
</gene>
<keyword evidence="2" id="KW-0479">Metal-binding</keyword>
<dbReference type="PANTHER" id="PTHR35201">
    <property type="entry name" value="TERPENE SYNTHASE"/>
    <property type="match status" value="1"/>
</dbReference>
<reference evidence="3" key="1">
    <citation type="submission" date="2021-04" db="EMBL/GenBank/DDBJ databases">
        <title>Biosynthetic gene clusters of Dactylosporangioum roseum.</title>
        <authorList>
            <person name="Hartkoorn R.C."/>
            <person name="Beaudoing E."/>
            <person name="Hot D."/>
            <person name="Moureu S."/>
        </authorList>
    </citation>
    <scope>NUCLEOTIDE SEQUENCE</scope>
    <source>
        <strain evidence="3">NRRL B-16295</strain>
    </source>
</reference>
<dbReference type="Gene3D" id="1.10.600.10">
    <property type="entry name" value="Farnesyl Diphosphate Synthase"/>
    <property type="match status" value="1"/>
</dbReference>
<keyword evidence="1 2" id="KW-0456">Lyase</keyword>
<evidence type="ECO:0000313" key="4">
    <source>
        <dbReference type="Proteomes" id="UP001058271"/>
    </source>
</evidence>
<comment type="cofactor">
    <cofactor evidence="2">
        <name>Mg(2+)</name>
        <dbReference type="ChEBI" id="CHEBI:18420"/>
    </cofactor>
</comment>